<evidence type="ECO:0000256" key="1">
    <source>
        <dbReference type="SAM" id="MobiDB-lite"/>
    </source>
</evidence>
<dbReference type="Gene3D" id="2.40.50.140">
    <property type="entry name" value="Nucleic acid-binding proteins"/>
    <property type="match status" value="1"/>
</dbReference>
<reference evidence="2 3" key="1">
    <citation type="journal article" date="2018" name="BMC Genomics">
        <title>Comparative genome analyses reveal sequence features reflecting distinct modes of host-adaptation between dicot and monocot powdery mildew.</title>
        <authorList>
            <person name="Wu Y."/>
            <person name="Ma X."/>
            <person name="Pan Z."/>
            <person name="Kale S.D."/>
            <person name="Song Y."/>
            <person name="King H."/>
            <person name="Zhang Q."/>
            <person name="Presley C."/>
            <person name="Deng X."/>
            <person name="Wei C.I."/>
            <person name="Xiao S."/>
        </authorList>
    </citation>
    <scope>NUCLEOTIDE SEQUENCE [LARGE SCALE GENOMIC DNA]</scope>
    <source>
        <strain evidence="2">UMSG1</strain>
    </source>
</reference>
<accession>A0A420JAF1</accession>
<comment type="caution">
    <text evidence="2">The sequence shown here is derived from an EMBL/GenBank/DDBJ whole genome shotgun (WGS) entry which is preliminary data.</text>
</comment>
<protein>
    <submittedName>
        <fullName evidence="2">Putative ob-fold nucleic acid binding domain-containing protein</fullName>
    </submittedName>
</protein>
<dbReference type="EMBL" id="MCBS01015440">
    <property type="protein sequence ID" value="RKF83767.1"/>
    <property type="molecule type" value="Genomic_DNA"/>
</dbReference>
<feature type="compositionally biased region" description="Basic and acidic residues" evidence="1">
    <location>
        <begin position="162"/>
        <end position="176"/>
    </location>
</feature>
<dbReference type="Proteomes" id="UP000285326">
    <property type="component" value="Unassembled WGS sequence"/>
</dbReference>
<feature type="compositionally biased region" description="Basic residues" evidence="1">
    <location>
        <begin position="177"/>
        <end position="188"/>
    </location>
</feature>
<evidence type="ECO:0000313" key="3">
    <source>
        <dbReference type="Proteomes" id="UP000285326"/>
    </source>
</evidence>
<feature type="region of interest" description="Disordered" evidence="1">
    <location>
        <begin position="162"/>
        <end position="188"/>
    </location>
</feature>
<name>A0A420JAF1_9PEZI</name>
<organism evidence="2 3">
    <name type="scientific">Golovinomyces cichoracearum</name>
    <dbReference type="NCBI Taxonomy" id="62708"/>
    <lineage>
        <taxon>Eukaryota</taxon>
        <taxon>Fungi</taxon>
        <taxon>Dikarya</taxon>
        <taxon>Ascomycota</taxon>
        <taxon>Pezizomycotina</taxon>
        <taxon>Leotiomycetes</taxon>
        <taxon>Erysiphales</taxon>
        <taxon>Erysiphaceae</taxon>
        <taxon>Golovinomyces</taxon>
    </lineage>
</organism>
<evidence type="ECO:0000313" key="2">
    <source>
        <dbReference type="EMBL" id="RKF83767.1"/>
    </source>
</evidence>
<sequence length="188" mass="21978">MGAAYWNDSSGSCIECSAISPAANTPSIEGSTLTTQFSKQNMNKNLACERKIDEKNIDAEQRRHVKQNKIVRQERQVQAAGPSVLIPSVPWNEVDIGTVAKIKGRVAIWWDRRRIEIVKVEVLKCTDLEVKCWNEVRDFRKEILDIPWSLTRNEELQCRSFKERQMRKSSKDDEKKRFQRRKQVRMEK</sequence>
<dbReference type="InterPro" id="IPR012340">
    <property type="entry name" value="NA-bd_OB-fold"/>
</dbReference>
<gene>
    <name evidence="2" type="ORF">GcM1_156003</name>
</gene>
<proteinExistence type="predicted"/>
<dbReference type="AlphaFoldDB" id="A0A420JAF1"/>